<evidence type="ECO:0000259" key="6">
    <source>
        <dbReference type="PROSITE" id="PS50887"/>
    </source>
</evidence>
<dbReference type="PROSITE" id="PS50883">
    <property type="entry name" value="EAL"/>
    <property type="match status" value="1"/>
</dbReference>
<evidence type="ECO:0000259" key="5">
    <source>
        <dbReference type="PROSITE" id="PS50883"/>
    </source>
</evidence>
<dbReference type="InterPro" id="IPR035965">
    <property type="entry name" value="PAS-like_dom_sf"/>
</dbReference>
<dbReference type="InterPro" id="IPR001633">
    <property type="entry name" value="EAL_dom"/>
</dbReference>
<dbReference type="SUPFAM" id="SSF55073">
    <property type="entry name" value="Nucleotide cyclase"/>
    <property type="match status" value="1"/>
</dbReference>
<dbReference type="SMART" id="SM00267">
    <property type="entry name" value="GGDEF"/>
    <property type="match status" value="1"/>
</dbReference>
<dbReference type="GO" id="GO:0071732">
    <property type="term" value="P:cellular response to nitric oxide"/>
    <property type="evidence" value="ECO:0007669"/>
    <property type="project" value="UniProtKB-ARBA"/>
</dbReference>
<dbReference type="KEGG" id="slt:Slit_2807"/>
<evidence type="ECO:0000259" key="4">
    <source>
        <dbReference type="PROSITE" id="PS50113"/>
    </source>
</evidence>
<dbReference type="InterPro" id="IPR029787">
    <property type="entry name" value="Nucleotide_cyclase"/>
</dbReference>
<evidence type="ECO:0000313" key="7">
    <source>
        <dbReference type="EMBL" id="ADE13032.1"/>
    </source>
</evidence>
<dbReference type="FunFam" id="3.30.70.270:FF:000001">
    <property type="entry name" value="Diguanylate cyclase domain protein"/>
    <property type="match status" value="1"/>
</dbReference>
<comment type="catalytic activity">
    <reaction evidence="1">
        <text>3',3'-c-di-GMP + H2O = 5'-phosphoguanylyl(3'-&gt;5')guanosine + H(+)</text>
        <dbReference type="Rhea" id="RHEA:24902"/>
        <dbReference type="ChEBI" id="CHEBI:15377"/>
        <dbReference type="ChEBI" id="CHEBI:15378"/>
        <dbReference type="ChEBI" id="CHEBI:58754"/>
        <dbReference type="ChEBI" id="CHEBI:58805"/>
        <dbReference type="EC" id="3.1.4.52"/>
    </reaction>
    <physiologicalReaction direction="left-to-right" evidence="1">
        <dbReference type="Rhea" id="RHEA:24903"/>
    </physiologicalReaction>
</comment>
<dbReference type="RefSeq" id="WP_013030928.1">
    <property type="nucleotide sequence ID" value="NC_013959.1"/>
</dbReference>
<feature type="transmembrane region" description="Helical" evidence="2">
    <location>
        <begin position="138"/>
        <end position="157"/>
    </location>
</feature>
<name>D5CPN7_SIDLE</name>
<evidence type="ECO:0000256" key="2">
    <source>
        <dbReference type="SAM" id="Phobius"/>
    </source>
</evidence>
<dbReference type="PANTHER" id="PTHR44757:SF2">
    <property type="entry name" value="BIOFILM ARCHITECTURE MAINTENANCE PROTEIN MBAA"/>
    <property type="match status" value="1"/>
</dbReference>
<dbReference type="SUPFAM" id="SSF55785">
    <property type="entry name" value="PYP-like sensor domain (PAS domain)"/>
    <property type="match status" value="1"/>
</dbReference>
<dbReference type="Pfam" id="PF08448">
    <property type="entry name" value="PAS_4"/>
    <property type="match status" value="1"/>
</dbReference>
<dbReference type="NCBIfam" id="TIGR00229">
    <property type="entry name" value="sensory_box"/>
    <property type="match status" value="1"/>
</dbReference>
<feature type="transmembrane region" description="Helical" evidence="2">
    <location>
        <begin position="187"/>
        <end position="207"/>
    </location>
</feature>
<feature type="transmembrane region" description="Helical" evidence="2">
    <location>
        <begin position="99"/>
        <end position="118"/>
    </location>
</feature>
<feature type="transmembrane region" description="Helical" evidence="2">
    <location>
        <begin position="164"/>
        <end position="181"/>
    </location>
</feature>
<dbReference type="InterPro" id="IPR035919">
    <property type="entry name" value="EAL_sf"/>
</dbReference>
<sequence>MKDIQDGRAFATKLKRCRWILRHNPYESINLQPESASPFAQDFFDLRSEAIIKLKDKTAIQSAQLRQLLSVSKVSLITSISLAAILAYIQRTVVPSSELLVWCLLMVLASLLRAALVYSPQTLRLDDAAAVQARLQKFRIGVVVAGAVWGSAGLLLFPAHHPQYVMFLIFTLAGMTAGGVISFSADLVSAVAFSVLLSLPVAIRLFVTGDHLSEAMGVAVLLYLGFMIASIRRINQNICENIILRIEAAAREGKVRESEERYRLLLSHLPVGIFHYNTDLVITYCNDRLAELLHNSVEHVIGLDMKLVKDQAILPSLRKALEGERSNFEGHYLATYSDAEGWAYITCTPFHDHNGQIAGGIAIVQDITEHKAAEEKINNLAFYDPLTGLPNRRLLLDRLQHALASSARSGREGALLFIDLDNFKALNDTLGHDMGDLLLRQVAQRLASCVREGDSIARLGGDEFVVMLEDLGGHDLEAAAQTEAVGEKILAMLGLPYQLVAHEYRCTPSIGATLFSGHELAKEELLKRADIAMYQAKQAGRNTVRFFDQQMQDAVTARVALEGELHKALDRQQFRLHYQIQVDASGRPLGAEALIRWMHPERGLVPPDQFIGMAEETDLILPIGQWVMDTACAQLKTWQQHAPTRDLVLAVNVSATQFHQLDFVFQVRATVQRHAIDPKLLKLELTESMLLENIEDTIRTMNALKEIGVQFSLDDFGTGYSSLQYLKRLPLDQIKIDQSFVRDIASDSNDREIVGTIIAMAQNLYLDVIAEGVETEEQRQFLQDNGCTHFQGYLFGKPVPVEQFEAMLQPDRAS</sequence>
<keyword evidence="2" id="KW-0472">Membrane</keyword>
<reference evidence="7 8" key="1">
    <citation type="submission" date="2010-03" db="EMBL/GenBank/DDBJ databases">
        <title>Complete sequence of Sideroxydans lithotrophicus ES-1.</title>
        <authorList>
            <consortium name="US DOE Joint Genome Institute"/>
            <person name="Lucas S."/>
            <person name="Copeland A."/>
            <person name="Lapidus A."/>
            <person name="Cheng J.-F."/>
            <person name="Bruce D."/>
            <person name="Goodwin L."/>
            <person name="Pitluck S."/>
            <person name="Munk A.C."/>
            <person name="Detter J.C."/>
            <person name="Han C."/>
            <person name="Tapia R."/>
            <person name="Larimer F."/>
            <person name="Land M."/>
            <person name="Hauser L."/>
            <person name="Kyrpides N."/>
            <person name="Ivanova N."/>
            <person name="Emerson D."/>
            <person name="Woyke T."/>
        </authorList>
    </citation>
    <scope>NUCLEOTIDE SEQUENCE [LARGE SCALE GENOMIC DNA]</scope>
    <source>
        <strain evidence="7 8">ES-1</strain>
    </source>
</reference>
<protein>
    <submittedName>
        <fullName evidence="7">Diguanylate cyclase/phosphodiesterase with PAS/PAC sensor(S)</fullName>
    </submittedName>
</protein>
<keyword evidence="8" id="KW-1185">Reference proteome</keyword>
<dbReference type="Gene3D" id="3.30.70.270">
    <property type="match status" value="1"/>
</dbReference>
<dbReference type="InterPro" id="IPR000160">
    <property type="entry name" value="GGDEF_dom"/>
</dbReference>
<dbReference type="InterPro" id="IPR043128">
    <property type="entry name" value="Rev_trsase/Diguanyl_cyclase"/>
</dbReference>
<dbReference type="SMART" id="SM00052">
    <property type="entry name" value="EAL"/>
    <property type="match status" value="1"/>
</dbReference>
<dbReference type="InterPro" id="IPR052155">
    <property type="entry name" value="Biofilm_reg_signaling"/>
</dbReference>
<dbReference type="PROSITE" id="PS50112">
    <property type="entry name" value="PAS"/>
    <property type="match status" value="1"/>
</dbReference>
<dbReference type="AlphaFoldDB" id="D5CPN7"/>
<feature type="domain" description="PAC" evidence="4">
    <location>
        <begin position="326"/>
        <end position="379"/>
    </location>
</feature>
<dbReference type="CDD" id="cd00130">
    <property type="entry name" value="PAS"/>
    <property type="match status" value="1"/>
</dbReference>
<keyword evidence="2" id="KW-1133">Transmembrane helix</keyword>
<dbReference type="FunFam" id="3.20.20.450:FF:000001">
    <property type="entry name" value="Cyclic di-GMP phosphodiesterase yahA"/>
    <property type="match status" value="1"/>
</dbReference>
<dbReference type="Gene3D" id="3.30.450.20">
    <property type="entry name" value="PAS domain"/>
    <property type="match status" value="1"/>
</dbReference>
<dbReference type="PROSITE" id="PS50887">
    <property type="entry name" value="GGDEF"/>
    <property type="match status" value="1"/>
</dbReference>
<dbReference type="STRING" id="580332.Slit_2807"/>
<feature type="domain" description="EAL" evidence="5">
    <location>
        <begin position="558"/>
        <end position="812"/>
    </location>
</feature>
<evidence type="ECO:0000256" key="1">
    <source>
        <dbReference type="ARBA" id="ARBA00051114"/>
    </source>
</evidence>
<dbReference type="SUPFAM" id="SSF141868">
    <property type="entry name" value="EAL domain-like"/>
    <property type="match status" value="1"/>
</dbReference>
<dbReference type="PROSITE" id="PS50113">
    <property type="entry name" value="PAC"/>
    <property type="match status" value="1"/>
</dbReference>
<feature type="transmembrane region" description="Helical" evidence="2">
    <location>
        <begin position="68"/>
        <end position="87"/>
    </location>
</feature>
<dbReference type="InterPro" id="IPR013656">
    <property type="entry name" value="PAS_4"/>
</dbReference>
<evidence type="ECO:0000259" key="3">
    <source>
        <dbReference type="PROSITE" id="PS50112"/>
    </source>
</evidence>
<proteinExistence type="predicted"/>
<dbReference type="NCBIfam" id="TIGR00254">
    <property type="entry name" value="GGDEF"/>
    <property type="match status" value="1"/>
</dbReference>
<dbReference type="Proteomes" id="UP000001625">
    <property type="component" value="Chromosome"/>
</dbReference>
<evidence type="ECO:0000313" key="8">
    <source>
        <dbReference type="Proteomes" id="UP000001625"/>
    </source>
</evidence>
<dbReference type="EMBL" id="CP001965">
    <property type="protein sequence ID" value="ADE13032.1"/>
    <property type="molecule type" value="Genomic_DNA"/>
</dbReference>
<dbReference type="CDD" id="cd01948">
    <property type="entry name" value="EAL"/>
    <property type="match status" value="1"/>
</dbReference>
<dbReference type="InterPro" id="IPR000700">
    <property type="entry name" value="PAS-assoc_C"/>
</dbReference>
<dbReference type="Pfam" id="PF00990">
    <property type="entry name" value="GGDEF"/>
    <property type="match status" value="1"/>
</dbReference>
<dbReference type="Gene3D" id="3.20.20.450">
    <property type="entry name" value="EAL domain"/>
    <property type="match status" value="1"/>
</dbReference>
<accession>D5CPN7</accession>
<feature type="domain" description="PAS" evidence="3">
    <location>
        <begin position="258"/>
        <end position="302"/>
    </location>
</feature>
<keyword evidence="2" id="KW-0812">Transmembrane</keyword>
<dbReference type="InterPro" id="IPR000014">
    <property type="entry name" value="PAS"/>
</dbReference>
<gene>
    <name evidence="7" type="ordered locus">Slit_2807</name>
</gene>
<dbReference type="HOGENOM" id="CLU_000445_70_49_4"/>
<dbReference type="CDD" id="cd01949">
    <property type="entry name" value="GGDEF"/>
    <property type="match status" value="1"/>
</dbReference>
<organism evidence="7 8">
    <name type="scientific">Sideroxydans lithotrophicus (strain ES-1)</name>
    <dbReference type="NCBI Taxonomy" id="580332"/>
    <lineage>
        <taxon>Bacteria</taxon>
        <taxon>Pseudomonadati</taxon>
        <taxon>Pseudomonadota</taxon>
        <taxon>Betaproteobacteria</taxon>
        <taxon>Nitrosomonadales</taxon>
        <taxon>Gallionellaceae</taxon>
        <taxon>Sideroxydans</taxon>
    </lineage>
</organism>
<dbReference type="GO" id="GO:0071111">
    <property type="term" value="F:cyclic-guanylate-specific phosphodiesterase activity"/>
    <property type="evidence" value="ECO:0007669"/>
    <property type="project" value="UniProtKB-EC"/>
</dbReference>
<feature type="domain" description="GGDEF" evidence="6">
    <location>
        <begin position="411"/>
        <end position="549"/>
    </location>
</feature>
<dbReference type="PANTHER" id="PTHR44757">
    <property type="entry name" value="DIGUANYLATE CYCLASE DGCP"/>
    <property type="match status" value="1"/>
</dbReference>
<dbReference type="OrthoDB" id="9813903at2"/>
<dbReference type="Pfam" id="PF00563">
    <property type="entry name" value="EAL"/>
    <property type="match status" value="1"/>
</dbReference>
<dbReference type="eggNOG" id="COG2461">
    <property type="taxonomic scope" value="Bacteria"/>
</dbReference>
<dbReference type="eggNOG" id="COG5001">
    <property type="taxonomic scope" value="Bacteria"/>
</dbReference>